<dbReference type="EMBL" id="MU005957">
    <property type="protein sequence ID" value="KAF2864474.1"/>
    <property type="molecule type" value="Genomic_DNA"/>
</dbReference>
<organism evidence="1 2">
    <name type="scientific">Piedraia hortae CBS 480.64</name>
    <dbReference type="NCBI Taxonomy" id="1314780"/>
    <lineage>
        <taxon>Eukaryota</taxon>
        <taxon>Fungi</taxon>
        <taxon>Dikarya</taxon>
        <taxon>Ascomycota</taxon>
        <taxon>Pezizomycotina</taxon>
        <taxon>Dothideomycetes</taxon>
        <taxon>Dothideomycetidae</taxon>
        <taxon>Capnodiales</taxon>
        <taxon>Piedraiaceae</taxon>
        <taxon>Piedraia</taxon>
    </lineage>
</organism>
<sequence>MTGPMGLELDGVGLVGEDSCEGRATGLDAVARVLLGAAAADAITVVSGSATLVERKMRAATVILGIAAVLASLAFDFLQEIEKASVQAHRDEPFVSVEPRELILGDILMEAGHQVRANGEVVCSLAKVDPFASKEVARLQPAQTTGWSSRCLPTWDEDEDVATCLELSQPNQKRVGLLVTKCVRGRAWIQVLHSVAYSRIGLLKWKCRWWSYAGVLGLHGPSELCKLPIEHLSRGRQVTVKYGPQVLLLTAAKLHIDSAAGHVSRRSEQVLHKGCWSRHSPQPFCSPSPS</sequence>
<evidence type="ECO:0000313" key="1">
    <source>
        <dbReference type="EMBL" id="KAF2864474.1"/>
    </source>
</evidence>
<reference evidence="1" key="1">
    <citation type="journal article" date="2020" name="Stud. Mycol.">
        <title>101 Dothideomycetes genomes: a test case for predicting lifestyles and emergence of pathogens.</title>
        <authorList>
            <person name="Haridas S."/>
            <person name="Albert R."/>
            <person name="Binder M."/>
            <person name="Bloem J."/>
            <person name="Labutti K."/>
            <person name="Salamov A."/>
            <person name="Andreopoulos B."/>
            <person name="Baker S."/>
            <person name="Barry K."/>
            <person name="Bills G."/>
            <person name="Bluhm B."/>
            <person name="Cannon C."/>
            <person name="Castanera R."/>
            <person name="Culley D."/>
            <person name="Daum C."/>
            <person name="Ezra D."/>
            <person name="Gonzalez J."/>
            <person name="Henrissat B."/>
            <person name="Kuo A."/>
            <person name="Liang C."/>
            <person name="Lipzen A."/>
            <person name="Lutzoni F."/>
            <person name="Magnuson J."/>
            <person name="Mondo S."/>
            <person name="Nolan M."/>
            <person name="Ohm R."/>
            <person name="Pangilinan J."/>
            <person name="Park H.-J."/>
            <person name="Ramirez L."/>
            <person name="Alfaro M."/>
            <person name="Sun H."/>
            <person name="Tritt A."/>
            <person name="Yoshinaga Y."/>
            <person name="Zwiers L.-H."/>
            <person name="Turgeon B."/>
            <person name="Goodwin S."/>
            <person name="Spatafora J."/>
            <person name="Crous P."/>
            <person name="Grigoriev I."/>
        </authorList>
    </citation>
    <scope>NUCLEOTIDE SEQUENCE</scope>
    <source>
        <strain evidence="1">CBS 480.64</strain>
    </source>
</reference>
<keyword evidence="2" id="KW-1185">Reference proteome</keyword>
<name>A0A6A7CAC9_9PEZI</name>
<dbReference type="Proteomes" id="UP000799421">
    <property type="component" value="Unassembled WGS sequence"/>
</dbReference>
<proteinExistence type="predicted"/>
<accession>A0A6A7CAC9</accession>
<evidence type="ECO:0000313" key="2">
    <source>
        <dbReference type="Proteomes" id="UP000799421"/>
    </source>
</evidence>
<gene>
    <name evidence="1" type="ORF">K470DRAFT_292129</name>
</gene>
<dbReference type="AlphaFoldDB" id="A0A6A7CAC9"/>
<protein>
    <submittedName>
        <fullName evidence="1">Uncharacterized protein</fullName>
    </submittedName>
</protein>